<gene>
    <name evidence="1" type="ORF">CEXT_184121</name>
</gene>
<reference evidence="1 2" key="1">
    <citation type="submission" date="2021-06" db="EMBL/GenBank/DDBJ databases">
        <title>Caerostris extrusa draft genome.</title>
        <authorList>
            <person name="Kono N."/>
            <person name="Arakawa K."/>
        </authorList>
    </citation>
    <scope>NUCLEOTIDE SEQUENCE [LARGE SCALE GENOMIC DNA]</scope>
</reference>
<comment type="caution">
    <text evidence="1">The sequence shown here is derived from an EMBL/GenBank/DDBJ whole genome shotgun (WGS) entry which is preliminary data.</text>
</comment>
<keyword evidence="2" id="KW-1185">Reference proteome</keyword>
<sequence length="111" mass="12890">MAVDNIFIILHRYFLCVLETDDLSQVLPSGVESCHILQTIDVNDSLFVLCVTYRVLHACKYLDKWQNELLDQNFSTYKIKRLYLKAGFVWSVLAMGEDLCFPTSLHPLYIL</sequence>
<evidence type="ECO:0000313" key="2">
    <source>
        <dbReference type="Proteomes" id="UP001054945"/>
    </source>
</evidence>
<name>A0AAV4S0N4_CAEEX</name>
<evidence type="ECO:0000313" key="1">
    <source>
        <dbReference type="EMBL" id="GIY27172.1"/>
    </source>
</evidence>
<protein>
    <submittedName>
        <fullName evidence="1">Uncharacterized protein</fullName>
    </submittedName>
</protein>
<accession>A0AAV4S0N4</accession>
<organism evidence="1 2">
    <name type="scientific">Caerostris extrusa</name>
    <name type="common">Bark spider</name>
    <name type="synonym">Caerostris bankana</name>
    <dbReference type="NCBI Taxonomy" id="172846"/>
    <lineage>
        <taxon>Eukaryota</taxon>
        <taxon>Metazoa</taxon>
        <taxon>Ecdysozoa</taxon>
        <taxon>Arthropoda</taxon>
        <taxon>Chelicerata</taxon>
        <taxon>Arachnida</taxon>
        <taxon>Araneae</taxon>
        <taxon>Araneomorphae</taxon>
        <taxon>Entelegynae</taxon>
        <taxon>Araneoidea</taxon>
        <taxon>Araneidae</taxon>
        <taxon>Caerostris</taxon>
    </lineage>
</organism>
<dbReference type="AlphaFoldDB" id="A0AAV4S0N4"/>
<dbReference type="EMBL" id="BPLR01008786">
    <property type="protein sequence ID" value="GIY27172.1"/>
    <property type="molecule type" value="Genomic_DNA"/>
</dbReference>
<proteinExistence type="predicted"/>
<dbReference type="Proteomes" id="UP001054945">
    <property type="component" value="Unassembled WGS sequence"/>
</dbReference>